<evidence type="ECO:0000256" key="1">
    <source>
        <dbReference type="SAM" id="Phobius"/>
    </source>
</evidence>
<sequence>MSGNPIVISRWFQFQGVRRRRSRFIDSRLLSLALSSVWLRAFVFRRWRLQALCFGLLAVRRSLGHRISLHQPLHVRPMGAILGGRWRLLLLGILVGVLGFQAIYWA</sequence>
<protein>
    <submittedName>
        <fullName evidence="2">Uncharacterized protein</fullName>
    </submittedName>
</protein>
<evidence type="ECO:0000313" key="2">
    <source>
        <dbReference type="EMBL" id="CAL1407807.1"/>
    </source>
</evidence>
<proteinExistence type="predicted"/>
<feature type="transmembrane region" description="Helical" evidence="1">
    <location>
        <begin position="88"/>
        <end position="105"/>
    </location>
</feature>
<name>A0AAV2GBV6_9ROSI</name>
<accession>A0AAV2GBV6</accession>
<dbReference type="EMBL" id="OZ034821">
    <property type="protein sequence ID" value="CAL1407807.1"/>
    <property type="molecule type" value="Genomic_DNA"/>
</dbReference>
<keyword evidence="3" id="KW-1185">Reference proteome</keyword>
<reference evidence="2 3" key="1">
    <citation type="submission" date="2024-04" db="EMBL/GenBank/DDBJ databases">
        <authorList>
            <person name="Fracassetti M."/>
        </authorList>
    </citation>
    <scope>NUCLEOTIDE SEQUENCE [LARGE SCALE GENOMIC DNA]</scope>
</reference>
<gene>
    <name evidence="2" type="ORF">LTRI10_LOCUS47453</name>
</gene>
<keyword evidence="1" id="KW-1133">Transmembrane helix</keyword>
<keyword evidence="1" id="KW-0812">Transmembrane</keyword>
<keyword evidence="1" id="KW-0472">Membrane</keyword>
<dbReference type="AlphaFoldDB" id="A0AAV2GBV6"/>
<evidence type="ECO:0000313" key="3">
    <source>
        <dbReference type="Proteomes" id="UP001497516"/>
    </source>
</evidence>
<dbReference type="Proteomes" id="UP001497516">
    <property type="component" value="Chromosome 8"/>
</dbReference>
<organism evidence="2 3">
    <name type="scientific">Linum trigynum</name>
    <dbReference type="NCBI Taxonomy" id="586398"/>
    <lineage>
        <taxon>Eukaryota</taxon>
        <taxon>Viridiplantae</taxon>
        <taxon>Streptophyta</taxon>
        <taxon>Embryophyta</taxon>
        <taxon>Tracheophyta</taxon>
        <taxon>Spermatophyta</taxon>
        <taxon>Magnoliopsida</taxon>
        <taxon>eudicotyledons</taxon>
        <taxon>Gunneridae</taxon>
        <taxon>Pentapetalae</taxon>
        <taxon>rosids</taxon>
        <taxon>fabids</taxon>
        <taxon>Malpighiales</taxon>
        <taxon>Linaceae</taxon>
        <taxon>Linum</taxon>
    </lineage>
</organism>